<keyword evidence="5" id="KW-0175">Coiled coil</keyword>
<dbReference type="Proteomes" id="UP000199113">
    <property type="component" value="Unassembled WGS sequence"/>
</dbReference>
<gene>
    <name evidence="7" type="ORF">CXG46_11715</name>
    <name evidence="8" type="ORF">SAMN05192575_105261</name>
</gene>
<organism evidence="8 9">
    <name type="scientific">Nocardioides alpinus</name>
    <dbReference type="NCBI Taxonomy" id="748909"/>
    <lineage>
        <taxon>Bacteria</taxon>
        <taxon>Bacillati</taxon>
        <taxon>Actinomycetota</taxon>
        <taxon>Actinomycetes</taxon>
        <taxon>Propionibacteriales</taxon>
        <taxon>Nocardioidaceae</taxon>
        <taxon>Nocardioides</taxon>
    </lineage>
</organism>
<dbReference type="PIRSF" id="PIRSF036625">
    <property type="entry name" value="GAF_ANTAR"/>
    <property type="match status" value="1"/>
</dbReference>
<accession>A0A1I0ZF72</accession>
<keyword evidence="10" id="KW-1185">Reference proteome</keyword>
<dbReference type="InterPro" id="IPR012074">
    <property type="entry name" value="GAF_ANTAR"/>
</dbReference>
<dbReference type="RefSeq" id="WP_091199046.1">
    <property type="nucleotide sequence ID" value="NZ_FOKC01000005.1"/>
</dbReference>
<dbReference type="Pfam" id="PF03861">
    <property type="entry name" value="ANTAR"/>
    <property type="match status" value="1"/>
</dbReference>
<name>A0A1I0ZF72_9ACTN</name>
<evidence type="ECO:0000313" key="8">
    <source>
        <dbReference type="EMBL" id="SFB23786.1"/>
    </source>
</evidence>
<dbReference type="InterPro" id="IPR011006">
    <property type="entry name" value="CheY-like_superfamily"/>
</dbReference>
<dbReference type="AlphaFoldDB" id="A0A1I0ZF72"/>
<dbReference type="InterPro" id="IPR003018">
    <property type="entry name" value="GAF"/>
</dbReference>
<feature type="coiled-coil region" evidence="5">
    <location>
        <begin position="11"/>
        <end position="38"/>
    </location>
</feature>
<reference evidence="7 10" key="2">
    <citation type="submission" date="2017-12" db="EMBL/GenBank/DDBJ databases">
        <title>Pharmacopeia of the Arctic Ocean.</title>
        <authorList>
            <person name="Collins E."/>
            <person name="Ducluzeau A.-L."/>
        </authorList>
    </citation>
    <scope>NUCLEOTIDE SEQUENCE [LARGE SCALE GENOMIC DNA]</scope>
    <source>
        <strain evidence="7 10">DSM 23325</strain>
    </source>
</reference>
<dbReference type="SUPFAM" id="SSF55781">
    <property type="entry name" value="GAF domain-like"/>
    <property type="match status" value="1"/>
</dbReference>
<dbReference type="OrthoDB" id="7466251at2"/>
<dbReference type="GO" id="GO:0016301">
    <property type="term" value="F:kinase activity"/>
    <property type="evidence" value="ECO:0007669"/>
    <property type="project" value="UniProtKB-KW"/>
</dbReference>
<keyword evidence="1" id="KW-0808">Transferase</keyword>
<dbReference type="Gene3D" id="1.10.10.10">
    <property type="entry name" value="Winged helix-like DNA-binding domain superfamily/Winged helix DNA-binding domain"/>
    <property type="match status" value="1"/>
</dbReference>
<proteinExistence type="predicted"/>
<evidence type="ECO:0000313" key="10">
    <source>
        <dbReference type="Proteomes" id="UP000233565"/>
    </source>
</evidence>
<dbReference type="Gene3D" id="3.30.450.40">
    <property type="match status" value="1"/>
</dbReference>
<evidence type="ECO:0000313" key="9">
    <source>
        <dbReference type="Proteomes" id="UP000199113"/>
    </source>
</evidence>
<evidence type="ECO:0000256" key="1">
    <source>
        <dbReference type="ARBA" id="ARBA00022679"/>
    </source>
</evidence>
<dbReference type="PROSITE" id="PS50921">
    <property type="entry name" value="ANTAR"/>
    <property type="match status" value="1"/>
</dbReference>
<evidence type="ECO:0000313" key="7">
    <source>
        <dbReference type="EMBL" id="PKH40654.1"/>
    </source>
</evidence>
<dbReference type="GO" id="GO:0003723">
    <property type="term" value="F:RNA binding"/>
    <property type="evidence" value="ECO:0007669"/>
    <property type="project" value="InterPro"/>
</dbReference>
<evidence type="ECO:0000256" key="2">
    <source>
        <dbReference type="ARBA" id="ARBA00022777"/>
    </source>
</evidence>
<dbReference type="InterPro" id="IPR005561">
    <property type="entry name" value="ANTAR"/>
</dbReference>
<keyword evidence="4" id="KW-0804">Transcription</keyword>
<protein>
    <submittedName>
        <fullName evidence="8">GAF domain-containing protein</fullName>
    </submittedName>
</protein>
<reference evidence="8" key="1">
    <citation type="submission" date="2016-10" db="EMBL/GenBank/DDBJ databases">
        <authorList>
            <person name="de Groot N.N."/>
        </authorList>
    </citation>
    <scope>NUCLEOTIDE SEQUENCE [LARGE SCALE GENOMIC DNA]</scope>
    <source>
        <strain evidence="8">CGMCC 1.10697</strain>
    </source>
</reference>
<evidence type="ECO:0000256" key="4">
    <source>
        <dbReference type="ARBA" id="ARBA00023163"/>
    </source>
</evidence>
<dbReference type="InterPro" id="IPR029016">
    <property type="entry name" value="GAF-like_dom_sf"/>
</dbReference>
<dbReference type="SUPFAM" id="SSF52172">
    <property type="entry name" value="CheY-like"/>
    <property type="match status" value="1"/>
</dbReference>
<evidence type="ECO:0000256" key="5">
    <source>
        <dbReference type="SAM" id="Coils"/>
    </source>
</evidence>
<dbReference type="EMBL" id="FOKC01000005">
    <property type="protein sequence ID" value="SFB23786.1"/>
    <property type="molecule type" value="Genomic_DNA"/>
</dbReference>
<keyword evidence="3" id="KW-0805">Transcription regulation</keyword>
<dbReference type="InterPro" id="IPR036388">
    <property type="entry name" value="WH-like_DNA-bd_sf"/>
</dbReference>
<feature type="domain" description="ANTAR" evidence="6">
    <location>
        <begin position="160"/>
        <end position="221"/>
    </location>
</feature>
<dbReference type="EMBL" id="PJBV01000017">
    <property type="protein sequence ID" value="PKH40654.1"/>
    <property type="molecule type" value="Genomic_DNA"/>
</dbReference>
<evidence type="ECO:0000256" key="3">
    <source>
        <dbReference type="ARBA" id="ARBA00023015"/>
    </source>
</evidence>
<dbReference type="SMART" id="SM01012">
    <property type="entry name" value="ANTAR"/>
    <property type="match status" value="1"/>
</dbReference>
<evidence type="ECO:0000259" key="6">
    <source>
        <dbReference type="PROSITE" id="PS50921"/>
    </source>
</evidence>
<sequence length="230" mass="25815">MNDAKHWAGEFVQLMQELSSAKDEMARLQLAVDSAVRLVDRCSHAGYTINEKNGITTRLGSDEIVKRANELQFEIGEGPCISVNRQQVTLICRELDRERRYPTWASRVHAELGVGSMMSILVYHDDHSYGCLSFYTDIGETFDADDVAVAEAISAHLAVVMTSGREIDHLGMALRNRLAIGRAEGIIMERLDLTAERAFDYLRRVSSHTNRKLVAVATEIAETRQLPTYE</sequence>
<dbReference type="STRING" id="748909.SAMN05192575_105261"/>
<keyword evidence="2" id="KW-0418">Kinase</keyword>
<dbReference type="Proteomes" id="UP000233565">
    <property type="component" value="Unassembled WGS sequence"/>
</dbReference>
<dbReference type="Pfam" id="PF13185">
    <property type="entry name" value="GAF_2"/>
    <property type="match status" value="1"/>
</dbReference>